<name>A0A645BXA3_9ZZZZ</name>
<dbReference type="PANTHER" id="PTHR48090">
    <property type="entry name" value="UNDECAPRENYL-PHOSPHATE 4-DEOXY-4-FORMAMIDO-L-ARABINOSE TRANSFERASE-RELATED"/>
    <property type="match status" value="1"/>
</dbReference>
<organism evidence="2">
    <name type="scientific">bioreactor metagenome</name>
    <dbReference type="NCBI Taxonomy" id="1076179"/>
    <lineage>
        <taxon>unclassified sequences</taxon>
        <taxon>metagenomes</taxon>
        <taxon>ecological metagenomes</taxon>
    </lineage>
</organism>
<dbReference type="Pfam" id="PF00535">
    <property type="entry name" value="Glycos_transf_2"/>
    <property type="match status" value="1"/>
</dbReference>
<dbReference type="InterPro" id="IPR029044">
    <property type="entry name" value="Nucleotide-diphossugar_trans"/>
</dbReference>
<dbReference type="CDD" id="cd04179">
    <property type="entry name" value="DPM_DPG-synthase_like"/>
    <property type="match status" value="1"/>
</dbReference>
<evidence type="ECO:0000259" key="1">
    <source>
        <dbReference type="Pfam" id="PF00535"/>
    </source>
</evidence>
<gene>
    <name evidence="2" type="ORF">SDC9_117062</name>
</gene>
<feature type="domain" description="Glycosyltransferase 2-like" evidence="1">
    <location>
        <begin position="35"/>
        <end position="147"/>
    </location>
</feature>
<dbReference type="Gene3D" id="3.90.550.10">
    <property type="entry name" value="Spore Coat Polysaccharide Biosynthesis Protein SpsA, Chain A"/>
    <property type="match status" value="1"/>
</dbReference>
<reference evidence="2" key="1">
    <citation type="submission" date="2019-08" db="EMBL/GenBank/DDBJ databases">
        <authorList>
            <person name="Kucharzyk K."/>
            <person name="Murdoch R.W."/>
            <person name="Higgins S."/>
            <person name="Loffler F."/>
        </authorList>
    </citation>
    <scope>NUCLEOTIDE SEQUENCE</scope>
</reference>
<dbReference type="SUPFAM" id="SSF53448">
    <property type="entry name" value="Nucleotide-diphospho-sugar transferases"/>
    <property type="match status" value="1"/>
</dbReference>
<protein>
    <recommendedName>
        <fullName evidence="1">Glycosyltransferase 2-like domain-containing protein</fullName>
    </recommendedName>
</protein>
<dbReference type="InterPro" id="IPR050256">
    <property type="entry name" value="Glycosyltransferase_2"/>
</dbReference>
<comment type="caution">
    <text evidence="2">The sequence shown here is derived from an EMBL/GenBank/DDBJ whole genome shotgun (WGS) entry which is preliminary data.</text>
</comment>
<sequence length="170" mass="18777">MVNIVGMGEYPLYVIHNALVLSTFTIPQYITGIHPAYNEEISIGTIVLLTRQYADKIIAVDGGNVDRRADVARKARAEVISHRVNTGKRSALKTGFTAAVSMGADIIVTTNSDSQNNPAEISKLVDPIIKREAEMVNGSRYLNGFMEQFSCKRSLWEEVCNLVQPCLRTC</sequence>
<dbReference type="InterPro" id="IPR001173">
    <property type="entry name" value="Glyco_trans_2-like"/>
</dbReference>
<dbReference type="AlphaFoldDB" id="A0A645BXA3"/>
<proteinExistence type="predicted"/>
<dbReference type="EMBL" id="VSSQ01023281">
    <property type="protein sequence ID" value="MPM70110.1"/>
    <property type="molecule type" value="Genomic_DNA"/>
</dbReference>
<dbReference type="PANTHER" id="PTHR48090:SF7">
    <property type="entry name" value="RFBJ PROTEIN"/>
    <property type="match status" value="1"/>
</dbReference>
<evidence type="ECO:0000313" key="2">
    <source>
        <dbReference type="EMBL" id="MPM70110.1"/>
    </source>
</evidence>
<accession>A0A645BXA3</accession>